<reference evidence="2" key="1">
    <citation type="submission" date="2015-10" db="EMBL/GenBank/DDBJ databases">
        <authorList>
            <person name="Devillers H."/>
        </authorList>
    </citation>
    <scope>NUCLEOTIDE SEQUENCE [LARGE SCALE GENOMIC DNA]</scope>
</reference>
<evidence type="ECO:0000313" key="2">
    <source>
        <dbReference type="Proteomes" id="UP000236544"/>
    </source>
</evidence>
<name>A0A0P1KT27_9SACH</name>
<dbReference type="OrthoDB" id="5378975at2759"/>
<dbReference type="EMBL" id="LN890573">
    <property type="protein sequence ID" value="CUS22935.1"/>
    <property type="molecule type" value="Genomic_DNA"/>
</dbReference>
<sequence length="240" mass="27114">MSDSDSDSDFGDFAGVSKGEAAVPEILSPQEQLDRALGQREKIQYVNQSHSLDELIKDERPRVVYDHLVLLETQLRPFSWRDSKLRSLLLQTLQISDEPDLPKARKPLDSSLYSQLKPRLGEEGVDYAALLSQVCGDKLSVNDKSSVQRVEILEAKDLEQLDTEALRHVHDNLLDAVLAVCQEIGGTAAVRSELEADKSMYEGLVTNLVGHTQRLRRDEIADFNKKHKRGSKYGKFKWVR</sequence>
<dbReference type="Proteomes" id="UP000236544">
    <property type="component" value="Unassembled WGS sequence"/>
</dbReference>
<accession>A0A0P1KT27</accession>
<evidence type="ECO:0000313" key="1">
    <source>
        <dbReference type="EMBL" id="CUS22935.1"/>
    </source>
</evidence>
<organism evidence="1 2">
    <name type="scientific">Lachancea quebecensis</name>
    <dbReference type="NCBI Taxonomy" id="1654605"/>
    <lineage>
        <taxon>Eukaryota</taxon>
        <taxon>Fungi</taxon>
        <taxon>Dikarya</taxon>
        <taxon>Ascomycota</taxon>
        <taxon>Saccharomycotina</taxon>
        <taxon>Saccharomycetes</taxon>
        <taxon>Saccharomycetales</taxon>
        <taxon>Saccharomycetaceae</taxon>
        <taxon>Lachancea</taxon>
    </lineage>
</organism>
<keyword evidence="2" id="KW-1185">Reference proteome</keyword>
<protein>
    <submittedName>
        <fullName evidence="1">LAQU0S07e03532g1_1</fullName>
    </submittedName>
</protein>
<proteinExistence type="predicted"/>
<gene>
    <name evidence="1" type="ORF">LAQU0_S07e03532g</name>
</gene>
<dbReference type="AlphaFoldDB" id="A0A0P1KT27"/>